<dbReference type="InterPro" id="IPR016134">
    <property type="entry name" value="Dockerin_dom"/>
</dbReference>
<dbReference type="GO" id="GO:0004553">
    <property type="term" value="F:hydrolase activity, hydrolyzing O-glycosyl compounds"/>
    <property type="evidence" value="ECO:0007669"/>
    <property type="project" value="InterPro"/>
</dbReference>
<dbReference type="Gene3D" id="1.10.530.10">
    <property type="match status" value="1"/>
</dbReference>
<feature type="signal peptide" evidence="2">
    <location>
        <begin position="1"/>
        <end position="32"/>
    </location>
</feature>
<dbReference type="CDD" id="cd14256">
    <property type="entry name" value="Dockerin_I"/>
    <property type="match status" value="1"/>
</dbReference>
<dbReference type="InterPro" id="IPR036439">
    <property type="entry name" value="Dockerin_dom_sf"/>
</dbReference>
<evidence type="ECO:0000313" key="4">
    <source>
        <dbReference type="EMBL" id="QNN60726.1"/>
    </source>
</evidence>
<sequence length="626" mass="70389">MKKFRNKHIKRIFLLMLTGTLLLSGISSRVFASEEQEAYGADEVDKFIPINEIDDEKGGFMINPDLKTTFDDVEESKEIELPEETINPEVLEELQEEPMATRSLLPSAFIPYYFLNAANGRSTTVGIGAFNNDLDNYNVYTTSTSGSVITYLNTSVGYNPDAAVLGKENGRYHIVIAGVNGWISEQALSVYEISDAKSISHYKVNDNGDLIHYISNGVHQKTYSTINNGVAPSKLAKNTTYYSYDGHYFYREVGTMIKDYADETYKNSVNPNDPFYNYFQFLPYRAPSNITSDDLRKFLNQNGYTSNVTNPGNDSVPRNQSMLYGNEKSFIDQGIKYGANGAMTFALAIHESGWGRSYLARDRNNLFGHAAYDKYPGAANKYASIDQSVHSHNTRFLNWHYLDSTEGNYRGGFLGNKQSGMNVRYASDAYWGEKAAAHYLALDRATGSKDYGKFKIKNLQNVESSVTTYTRPEASSQYATGMKFKFKNQSVLVLEEVRGTQVGNSNIWYKISSDNLLDTDGKIFQFYNYPEAVRREKGATHGKDVVYVPASYFEVKKESNYKRGDVNGDGVIDGFDMMAVKRHYLGIKLLEGDSLLAADVNRDGVVDGFDMMAIKRHYLGIKLIED</sequence>
<dbReference type="RefSeq" id="WP_187533849.1">
    <property type="nucleotide sequence ID" value="NZ_CBCSHU010000023.1"/>
</dbReference>
<dbReference type="PROSITE" id="PS00018">
    <property type="entry name" value="EF_HAND_1"/>
    <property type="match status" value="1"/>
</dbReference>
<dbReference type="InterPro" id="IPR002105">
    <property type="entry name" value="Dockerin_1_rpt"/>
</dbReference>
<accession>A0A7G9RYQ1</accession>
<gene>
    <name evidence="4" type="ORF">H9L01_10235</name>
</gene>
<dbReference type="Gene3D" id="1.10.1330.10">
    <property type="entry name" value="Dockerin domain"/>
    <property type="match status" value="1"/>
</dbReference>
<keyword evidence="5" id="KW-1185">Reference proteome</keyword>
<evidence type="ECO:0000259" key="3">
    <source>
        <dbReference type="PROSITE" id="PS51766"/>
    </source>
</evidence>
<feature type="chain" id="PRO_5028967085" evidence="2">
    <location>
        <begin position="33"/>
        <end position="626"/>
    </location>
</feature>
<dbReference type="InterPro" id="IPR051056">
    <property type="entry name" value="Glycosyl_Hydrolase_73"/>
</dbReference>
<dbReference type="GO" id="GO:0000272">
    <property type="term" value="P:polysaccharide catabolic process"/>
    <property type="evidence" value="ECO:0007669"/>
    <property type="project" value="InterPro"/>
</dbReference>
<name>A0A7G9RYQ1_9FIRM</name>
<dbReference type="SMART" id="SM00047">
    <property type="entry name" value="LYZ2"/>
    <property type="match status" value="1"/>
</dbReference>
<proteinExistence type="predicted"/>
<evidence type="ECO:0000313" key="5">
    <source>
        <dbReference type="Proteomes" id="UP000515928"/>
    </source>
</evidence>
<organism evidence="4 5">
    <name type="scientific">Erysipelothrix inopinata</name>
    <dbReference type="NCBI Taxonomy" id="225084"/>
    <lineage>
        <taxon>Bacteria</taxon>
        <taxon>Bacillati</taxon>
        <taxon>Bacillota</taxon>
        <taxon>Erysipelotrichia</taxon>
        <taxon>Erysipelotrichales</taxon>
        <taxon>Erysipelotrichaceae</taxon>
        <taxon>Erysipelothrix</taxon>
    </lineage>
</organism>
<reference evidence="4 5" key="1">
    <citation type="submission" date="2020-08" db="EMBL/GenBank/DDBJ databases">
        <title>Genome sequence of Erysipelothrix inopinata DSM 15511T.</title>
        <authorList>
            <person name="Hyun D.-W."/>
            <person name="Bae J.-W."/>
        </authorList>
    </citation>
    <scope>NUCLEOTIDE SEQUENCE [LARGE SCALE GENOMIC DNA]</scope>
    <source>
        <strain evidence="4 5">DSM 15511</strain>
    </source>
</reference>
<evidence type="ECO:0000256" key="1">
    <source>
        <dbReference type="ARBA" id="ARBA00022801"/>
    </source>
</evidence>
<dbReference type="InterPro" id="IPR002901">
    <property type="entry name" value="MGlyc_endo_b_GlcNAc-like_dom"/>
</dbReference>
<dbReference type="PROSITE" id="PS51766">
    <property type="entry name" value="DOCKERIN"/>
    <property type="match status" value="1"/>
</dbReference>
<dbReference type="Pfam" id="PF00404">
    <property type="entry name" value="Dockerin_1"/>
    <property type="match status" value="1"/>
</dbReference>
<feature type="domain" description="Dockerin" evidence="3">
    <location>
        <begin position="559"/>
        <end position="626"/>
    </location>
</feature>
<keyword evidence="2" id="KW-0732">Signal</keyword>
<dbReference type="GO" id="GO:0004040">
    <property type="term" value="F:amidase activity"/>
    <property type="evidence" value="ECO:0007669"/>
    <property type="project" value="InterPro"/>
</dbReference>
<dbReference type="Proteomes" id="UP000515928">
    <property type="component" value="Chromosome"/>
</dbReference>
<dbReference type="AlphaFoldDB" id="A0A7G9RYQ1"/>
<keyword evidence="1" id="KW-0378">Hydrolase</keyword>
<dbReference type="PANTHER" id="PTHR33308">
    <property type="entry name" value="PEPTIDOGLYCAN HYDROLASE FLGJ"/>
    <property type="match status" value="1"/>
</dbReference>
<dbReference type="EMBL" id="CP060715">
    <property type="protein sequence ID" value="QNN60726.1"/>
    <property type="molecule type" value="Genomic_DNA"/>
</dbReference>
<dbReference type="PANTHER" id="PTHR33308:SF9">
    <property type="entry name" value="PEPTIDOGLYCAN HYDROLASE FLGJ"/>
    <property type="match status" value="1"/>
</dbReference>
<dbReference type="KEGG" id="eio:H9L01_10235"/>
<evidence type="ECO:0000256" key="2">
    <source>
        <dbReference type="SAM" id="SignalP"/>
    </source>
</evidence>
<dbReference type="Pfam" id="PF01832">
    <property type="entry name" value="Glucosaminidase"/>
    <property type="match status" value="1"/>
</dbReference>
<dbReference type="InterPro" id="IPR018247">
    <property type="entry name" value="EF_Hand_1_Ca_BS"/>
</dbReference>
<protein>
    <submittedName>
        <fullName evidence="4">Glucosaminidase domain-containing protein</fullName>
    </submittedName>
</protein>
<dbReference type="SUPFAM" id="SSF63446">
    <property type="entry name" value="Type I dockerin domain"/>
    <property type="match status" value="1"/>
</dbReference>